<evidence type="ECO:0000256" key="1">
    <source>
        <dbReference type="SAM" id="MobiDB-lite"/>
    </source>
</evidence>
<dbReference type="EMBL" id="JACEIK010001536">
    <property type="protein sequence ID" value="MCD7470179.1"/>
    <property type="molecule type" value="Genomic_DNA"/>
</dbReference>
<sequence length="211" mass="22978">MDQMLVRSSCTTQSMTHYTPQRLISRVVGTARGSPILVAQRLIQWIVGSPNRSFKLVVVQSPVPNNCTMTSIGNKKQQEAVARKKIAKRRQLRDELESDSSSGLEVHYNIETSDESLVVTTREKSKAQEAAAPTSSPPQSNEGSVEVASDGDNPPADNAEEGIDDTEESGDDDTDAEESGDKESVAEKSNEQVGDSKPATTPEARSKRWFL</sequence>
<evidence type="ECO:0000313" key="2">
    <source>
        <dbReference type="EMBL" id="MCD7470179.1"/>
    </source>
</evidence>
<proteinExistence type="predicted"/>
<feature type="compositionally biased region" description="Polar residues" evidence="1">
    <location>
        <begin position="133"/>
        <end position="143"/>
    </location>
</feature>
<evidence type="ECO:0000313" key="3">
    <source>
        <dbReference type="Proteomes" id="UP000823775"/>
    </source>
</evidence>
<dbReference type="Proteomes" id="UP000823775">
    <property type="component" value="Unassembled WGS sequence"/>
</dbReference>
<feature type="compositionally biased region" description="Acidic residues" evidence="1">
    <location>
        <begin position="158"/>
        <end position="178"/>
    </location>
</feature>
<feature type="region of interest" description="Disordered" evidence="1">
    <location>
        <begin position="115"/>
        <end position="211"/>
    </location>
</feature>
<feature type="compositionally biased region" description="Basic and acidic residues" evidence="1">
    <location>
        <begin position="179"/>
        <end position="190"/>
    </location>
</feature>
<name>A0ABS8TH51_DATST</name>
<organism evidence="2 3">
    <name type="scientific">Datura stramonium</name>
    <name type="common">Jimsonweed</name>
    <name type="synonym">Common thornapple</name>
    <dbReference type="NCBI Taxonomy" id="4076"/>
    <lineage>
        <taxon>Eukaryota</taxon>
        <taxon>Viridiplantae</taxon>
        <taxon>Streptophyta</taxon>
        <taxon>Embryophyta</taxon>
        <taxon>Tracheophyta</taxon>
        <taxon>Spermatophyta</taxon>
        <taxon>Magnoliopsida</taxon>
        <taxon>eudicotyledons</taxon>
        <taxon>Gunneridae</taxon>
        <taxon>Pentapetalae</taxon>
        <taxon>asterids</taxon>
        <taxon>lamiids</taxon>
        <taxon>Solanales</taxon>
        <taxon>Solanaceae</taxon>
        <taxon>Solanoideae</taxon>
        <taxon>Datureae</taxon>
        <taxon>Datura</taxon>
    </lineage>
</organism>
<accession>A0ABS8TH51</accession>
<keyword evidence="3" id="KW-1185">Reference proteome</keyword>
<comment type="caution">
    <text evidence="2">The sequence shown here is derived from an EMBL/GenBank/DDBJ whole genome shotgun (WGS) entry which is preliminary data.</text>
</comment>
<gene>
    <name evidence="2" type="ORF">HAX54_009855</name>
</gene>
<protein>
    <submittedName>
        <fullName evidence="2">Uncharacterized protein</fullName>
    </submittedName>
</protein>
<reference evidence="2 3" key="1">
    <citation type="journal article" date="2021" name="BMC Genomics">
        <title>Datura genome reveals duplications of psychoactive alkaloid biosynthetic genes and high mutation rate following tissue culture.</title>
        <authorList>
            <person name="Rajewski A."/>
            <person name="Carter-House D."/>
            <person name="Stajich J."/>
            <person name="Litt A."/>
        </authorList>
    </citation>
    <scope>NUCLEOTIDE SEQUENCE [LARGE SCALE GENOMIC DNA]</scope>
    <source>
        <strain evidence="2">AR-01</strain>
    </source>
</reference>